<organism evidence="2 3">
    <name type="scientific">Acanthosepion pharaonis</name>
    <name type="common">Pharaoh cuttlefish</name>
    <name type="synonym">Sepia pharaonis</name>
    <dbReference type="NCBI Taxonomy" id="158019"/>
    <lineage>
        <taxon>Eukaryota</taxon>
        <taxon>Metazoa</taxon>
        <taxon>Spiralia</taxon>
        <taxon>Lophotrochozoa</taxon>
        <taxon>Mollusca</taxon>
        <taxon>Cephalopoda</taxon>
        <taxon>Coleoidea</taxon>
        <taxon>Decapodiformes</taxon>
        <taxon>Sepiida</taxon>
        <taxon>Sepiina</taxon>
        <taxon>Sepiidae</taxon>
        <taxon>Acanthosepion</taxon>
    </lineage>
</organism>
<proteinExistence type="predicted"/>
<dbReference type="EMBL" id="CAHIKZ030001605">
    <property type="protein sequence ID" value="CAE1269485.1"/>
    <property type="molecule type" value="Genomic_DNA"/>
</dbReference>
<feature type="compositionally biased region" description="Basic and acidic residues" evidence="1">
    <location>
        <begin position="362"/>
        <end position="371"/>
    </location>
</feature>
<evidence type="ECO:0000313" key="3">
    <source>
        <dbReference type="Proteomes" id="UP000597762"/>
    </source>
</evidence>
<name>A0A812CL19_ACAPH</name>
<keyword evidence="3" id="KW-1185">Reference proteome</keyword>
<comment type="caution">
    <text evidence="2">The sequence shown here is derived from an EMBL/GenBank/DDBJ whole genome shotgun (WGS) entry which is preliminary data.</text>
</comment>
<feature type="region of interest" description="Disordered" evidence="1">
    <location>
        <begin position="327"/>
        <end position="371"/>
    </location>
</feature>
<evidence type="ECO:0000313" key="2">
    <source>
        <dbReference type="EMBL" id="CAE1269485.1"/>
    </source>
</evidence>
<evidence type="ECO:0000256" key="1">
    <source>
        <dbReference type="SAM" id="MobiDB-lite"/>
    </source>
</evidence>
<accession>A0A812CL19</accession>
<feature type="compositionally biased region" description="Polar residues" evidence="1">
    <location>
        <begin position="334"/>
        <end position="345"/>
    </location>
</feature>
<dbReference type="AlphaFoldDB" id="A0A812CL19"/>
<reference evidence="2" key="1">
    <citation type="submission" date="2021-01" db="EMBL/GenBank/DDBJ databases">
        <authorList>
            <person name="Li R."/>
            <person name="Bekaert M."/>
        </authorList>
    </citation>
    <scope>NUCLEOTIDE SEQUENCE</scope>
    <source>
        <strain evidence="2">Farmed</strain>
    </source>
</reference>
<sequence length="371" mass="41239">MIFTVSPSTSSSDFTDSASEYSCCSDQELFTANCIGSATASGIISADMEAKKPYAARHVCTETMAIAAAAAAGAAGSVVAPNVEACNRFGALCQRGYQGPSFDKHACEKNTTSAGNLQPSDTSFVYSTPQKTFLPQRSDKDENEINEQVRKLQDSFQDIRKSNLIKRKQLFWHALKDYQLAKLNWEEQGSILANCMSLVGTKAEKSSAMLDLAKHLILLNIKTKTAQLLYKVQKNAAKYKRIDEAMVQHFKRCCSGEVCRRLIELWRAETFAEERISWLTWNFKKESYINNGDRFANFVYGIKEPAKYSRSSKQEASFRDKTYGAKGVPLRCPSTDSPLSVSSESIGLESDSGRPIMNYGRGDYKDFPPPL</sequence>
<gene>
    <name evidence="2" type="ORF">SPHA_36611</name>
</gene>
<protein>
    <submittedName>
        <fullName evidence="2">FBN2_3</fullName>
    </submittedName>
</protein>
<dbReference type="Proteomes" id="UP000597762">
    <property type="component" value="Unassembled WGS sequence"/>
</dbReference>